<evidence type="ECO:0000313" key="3">
    <source>
        <dbReference type="Proteomes" id="UP001497382"/>
    </source>
</evidence>
<comment type="caution">
    <text evidence="2">The sequence shown here is derived from an EMBL/GenBank/DDBJ whole genome shotgun (WGS) entry which is preliminary data.</text>
</comment>
<protein>
    <submittedName>
        <fullName evidence="2">Uncharacterized protein</fullName>
    </submittedName>
</protein>
<dbReference type="Proteomes" id="UP001497382">
    <property type="component" value="Unassembled WGS sequence"/>
</dbReference>
<keyword evidence="3" id="KW-1185">Reference proteome</keyword>
<evidence type="ECO:0000256" key="1">
    <source>
        <dbReference type="SAM" id="MobiDB-lite"/>
    </source>
</evidence>
<sequence length="109" mass="12130">MCLSSKYPDAIPLADVKSTTVIDALIQEDLGSLVDGGVPFNEGSITISYRICKLDIVLTYKQQKILFRLKNFYKVLSEISSIPSVRHSISGQTKSQKSVFSTISEKERD</sequence>
<organism evidence="2 3">
    <name type="scientific">Larinioides sclopetarius</name>
    <dbReference type="NCBI Taxonomy" id="280406"/>
    <lineage>
        <taxon>Eukaryota</taxon>
        <taxon>Metazoa</taxon>
        <taxon>Ecdysozoa</taxon>
        <taxon>Arthropoda</taxon>
        <taxon>Chelicerata</taxon>
        <taxon>Arachnida</taxon>
        <taxon>Araneae</taxon>
        <taxon>Araneomorphae</taxon>
        <taxon>Entelegynae</taxon>
        <taxon>Araneoidea</taxon>
        <taxon>Araneidae</taxon>
        <taxon>Larinioides</taxon>
    </lineage>
</organism>
<feature type="region of interest" description="Disordered" evidence="1">
    <location>
        <begin position="90"/>
        <end position="109"/>
    </location>
</feature>
<reference evidence="2 3" key="1">
    <citation type="submission" date="2024-04" db="EMBL/GenBank/DDBJ databases">
        <authorList>
            <person name="Rising A."/>
            <person name="Reimegard J."/>
            <person name="Sonavane S."/>
            <person name="Akerstrom W."/>
            <person name="Nylinder S."/>
            <person name="Hedman E."/>
            <person name="Kallberg Y."/>
        </authorList>
    </citation>
    <scope>NUCLEOTIDE SEQUENCE [LARGE SCALE GENOMIC DNA]</scope>
</reference>
<feature type="compositionally biased region" description="Polar residues" evidence="1">
    <location>
        <begin position="90"/>
        <end position="103"/>
    </location>
</feature>
<name>A0AAV1Z5I0_9ARAC</name>
<evidence type="ECO:0000313" key="2">
    <source>
        <dbReference type="EMBL" id="CAL1266835.1"/>
    </source>
</evidence>
<accession>A0AAV1Z5I0</accession>
<dbReference type="EMBL" id="CAXIEN010000025">
    <property type="protein sequence ID" value="CAL1266835.1"/>
    <property type="molecule type" value="Genomic_DNA"/>
</dbReference>
<dbReference type="AlphaFoldDB" id="A0AAV1Z5I0"/>
<gene>
    <name evidence="2" type="ORF">LARSCL_LOCUS3304</name>
</gene>
<proteinExistence type="predicted"/>